<protein>
    <submittedName>
        <fullName evidence="1">Uncharacterized protein</fullName>
    </submittedName>
</protein>
<dbReference type="InParanoid" id="A0A1X7T9X8"/>
<dbReference type="EnsemblMetazoa" id="Aqu2.1.11363_001">
    <property type="protein sequence ID" value="Aqu2.1.11363_001"/>
    <property type="gene ID" value="Aqu2.1.11363"/>
</dbReference>
<reference evidence="1" key="1">
    <citation type="submission" date="2017-05" db="UniProtKB">
        <authorList>
            <consortium name="EnsemblMetazoa"/>
        </authorList>
    </citation>
    <scope>IDENTIFICATION</scope>
</reference>
<name>A0A1X7T9X8_AMPQE</name>
<evidence type="ECO:0000313" key="1">
    <source>
        <dbReference type="EnsemblMetazoa" id="Aqu2.1.11363_001"/>
    </source>
</evidence>
<organism evidence="1">
    <name type="scientific">Amphimedon queenslandica</name>
    <name type="common">Sponge</name>
    <dbReference type="NCBI Taxonomy" id="400682"/>
    <lineage>
        <taxon>Eukaryota</taxon>
        <taxon>Metazoa</taxon>
        <taxon>Porifera</taxon>
        <taxon>Demospongiae</taxon>
        <taxon>Heteroscleromorpha</taxon>
        <taxon>Haplosclerida</taxon>
        <taxon>Niphatidae</taxon>
        <taxon>Amphimedon</taxon>
    </lineage>
</organism>
<proteinExistence type="predicted"/>
<accession>A0A1X7T9X8</accession>
<dbReference type="AlphaFoldDB" id="A0A1X7T9X8"/>
<sequence length="321" mass="35995">MPTDVPLERRGNYYYIPLCCTGPLIDEPDPYSVHLLTNINTPHFFKQVSFAKQLLDTLPEPVLVPCKNMNHTIIKNLSTETTITISSHVPAIKLKVDKPNEEMCAFIIQATEKIAQQSHIPVKYKFVQFCTKSSIMKVESLPSALYHRLPESMCKKCQKDGNFNKLLLTAWTKALRKNQIPDDFKATGEIGGAELSEIAKKISNISTAADDVEAIAQVFEVTSYESSAKEGPIASILMKWSFGRTNGGDIEPRRALAQKIYPDLGKAMSEKDPDEKAKAATEQNVWPESVNYNSPVMLYYSILKTKNVNKKIQMASRYGIE</sequence>